<dbReference type="EMBL" id="JARKNE010000011">
    <property type="protein sequence ID" value="KAK5786252.1"/>
    <property type="molecule type" value="Genomic_DNA"/>
</dbReference>
<evidence type="ECO:0000313" key="4">
    <source>
        <dbReference type="Proteomes" id="UP001358586"/>
    </source>
</evidence>
<protein>
    <recommendedName>
        <fullName evidence="2">Aminotransferase-like plant mobile domain-containing protein</fullName>
    </recommendedName>
</protein>
<accession>A0ABR0N8W0</accession>
<dbReference type="Pfam" id="PF10536">
    <property type="entry name" value="PMD"/>
    <property type="match status" value="1"/>
</dbReference>
<dbReference type="PANTHER" id="PTHR46033:SF8">
    <property type="entry name" value="PROTEIN MAINTENANCE OF MERISTEMS-LIKE"/>
    <property type="match status" value="1"/>
</dbReference>
<keyword evidence="4" id="KW-1185">Reference proteome</keyword>
<dbReference type="InterPro" id="IPR019557">
    <property type="entry name" value="AminoTfrase-like_pln_mobile"/>
</dbReference>
<reference evidence="3 4" key="1">
    <citation type="submission" date="2023-03" db="EMBL/GenBank/DDBJ databases">
        <title>WGS of Gossypium arboreum.</title>
        <authorList>
            <person name="Yu D."/>
        </authorList>
    </citation>
    <scope>NUCLEOTIDE SEQUENCE [LARGE SCALE GENOMIC DNA]</scope>
    <source>
        <tissue evidence="3">Leaf</tissue>
    </source>
</reference>
<evidence type="ECO:0000259" key="2">
    <source>
        <dbReference type="Pfam" id="PF10536"/>
    </source>
</evidence>
<evidence type="ECO:0000256" key="1">
    <source>
        <dbReference type="SAM" id="MobiDB-lite"/>
    </source>
</evidence>
<sequence length="397" mass="46736">MTGSLIRLNKKHISVEQMTMGAVCYELLGAIPDNINGGRIEMGWLRDTFPKPDNDSTELERIRYARAYILDMIGSYLMSDLSRNRVHLRWLLKLVDFRAAGELCWGSAVLTTLFREMCGATQPNKAKIRGCLSLLQSWAQFRFLFLRPRVNHPYTFLLITRWNHSASYVGILTSLENIRLLLDQWSEAQFQWTPYEDPAIRAEISDEFFQNSNIWHVKVQLVNYAIVKMHQLDRVLRQFRFRQSIFVEPEVLDDEHKVDLRLLNTNWPRHWSEYIKMWENRYDYIPTREPIIVPELACVPEYMLWFRIHGKLYLLSEEERRRQIRVQRERRGPLNPRRRDDDAGPSTAPTQPPGPTLQLTTPISQPFQTMPGAYPSPYMYPNLFMFPFPSPIAGWNA</sequence>
<evidence type="ECO:0000313" key="3">
    <source>
        <dbReference type="EMBL" id="KAK5786252.1"/>
    </source>
</evidence>
<feature type="domain" description="Aminotransferase-like plant mobile" evidence="2">
    <location>
        <begin position="15"/>
        <end position="307"/>
    </location>
</feature>
<comment type="caution">
    <text evidence="3">The sequence shown here is derived from an EMBL/GenBank/DDBJ whole genome shotgun (WGS) entry which is preliminary data.</text>
</comment>
<name>A0ABR0N8W0_GOSAR</name>
<organism evidence="3 4">
    <name type="scientific">Gossypium arboreum</name>
    <name type="common">Tree cotton</name>
    <name type="synonym">Gossypium nanking</name>
    <dbReference type="NCBI Taxonomy" id="29729"/>
    <lineage>
        <taxon>Eukaryota</taxon>
        <taxon>Viridiplantae</taxon>
        <taxon>Streptophyta</taxon>
        <taxon>Embryophyta</taxon>
        <taxon>Tracheophyta</taxon>
        <taxon>Spermatophyta</taxon>
        <taxon>Magnoliopsida</taxon>
        <taxon>eudicotyledons</taxon>
        <taxon>Gunneridae</taxon>
        <taxon>Pentapetalae</taxon>
        <taxon>rosids</taxon>
        <taxon>malvids</taxon>
        <taxon>Malvales</taxon>
        <taxon>Malvaceae</taxon>
        <taxon>Malvoideae</taxon>
        <taxon>Gossypium</taxon>
    </lineage>
</organism>
<feature type="region of interest" description="Disordered" evidence="1">
    <location>
        <begin position="326"/>
        <end position="366"/>
    </location>
</feature>
<gene>
    <name evidence="3" type="ORF">PVK06_040885</name>
</gene>
<dbReference type="Proteomes" id="UP001358586">
    <property type="component" value="Chromosome 11"/>
</dbReference>
<dbReference type="InterPro" id="IPR044824">
    <property type="entry name" value="MAIN-like"/>
</dbReference>
<proteinExistence type="predicted"/>
<dbReference type="PANTHER" id="PTHR46033">
    <property type="entry name" value="PROTEIN MAIN-LIKE 2"/>
    <property type="match status" value="1"/>
</dbReference>
<feature type="compositionally biased region" description="Basic and acidic residues" evidence="1">
    <location>
        <begin position="326"/>
        <end position="342"/>
    </location>
</feature>